<dbReference type="InterPro" id="IPR013324">
    <property type="entry name" value="RNA_pol_sigma_r3/r4-like"/>
</dbReference>
<sequence>MGIKHQLKQIRLIDLEIKTKMEELDRLNNSFLKSPSLKEVNVQESKVGLKDDAYVKLISLSDYIDQRVDNLIDLKYQLIKAIEQLDDSKERTIIWMKYISSKNWDEIAEELQISKTTLFILHDEAVKKIEKCTKKDDSVPSSTNESMI</sequence>
<dbReference type="SUPFAM" id="SSF88659">
    <property type="entry name" value="Sigma3 and sigma4 domains of RNA polymerase sigma factors"/>
    <property type="match status" value="1"/>
</dbReference>
<protein>
    <recommendedName>
        <fullName evidence="2">DUF1492 domain-containing protein</fullName>
    </recommendedName>
</protein>
<evidence type="ECO:0008006" key="2">
    <source>
        <dbReference type="Google" id="ProtNLM"/>
    </source>
</evidence>
<accession>A0A8S5SMU0</accession>
<dbReference type="Pfam" id="PF07374">
    <property type="entry name" value="DUF1492"/>
    <property type="match status" value="1"/>
</dbReference>
<reference evidence="1" key="1">
    <citation type="journal article" date="2021" name="Proc. Natl. Acad. Sci. U.S.A.">
        <title>A Catalog of Tens of Thousands of Viruses from Human Metagenomes Reveals Hidden Associations with Chronic Diseases.</title>
        <authorList>
            <person name="Tisza M.J."/>
            <person name="Buck C.B."/>
        </authorList>
    </citation>
    <scope>NUCLEOTIDE SEQUENCE</scope>
    <source>
        <strain evidence="1">CtNHp14</strain>
    </source>
</reference>
<dbReference type="Gene3D" id="1.10.10.10">
    <property type="entry name" value="Winged helix-like DNA-binding domain superfamily/Winged helix DNA-binding domain"/>
    <property type="match status" value="1"/>
</dbReference>
<evidence type="ECO:0000313" key="1">
    <source>
        <dbReference type="EMBL" id="DAF51991.1"/>
    </source>
</evidence>
<proteinExistence type="predicted"/>
<dbReference type="InterPro" id="IPR010861">
    <property type="entry name" value="DUF1492"/>
</dbReference>
<name>A0A8S5SMU0_9CAUD</name>
<dbReference type="InterPro" id="IPR036388">
    <property type="entry name" value="WH-like_DNA-bd_sf"/>
</dbReference>
<organism evidence="1">
    <name type="scientific">Siphoviridae sp. ctNHp14</name>
    <dbReference type="NCBI Taxonomy" id="2827857"/>
    <lineage>
        <taxon>Viruses</taxon>
        <taxon>Duplodnaviria</taxon>
        <taxon>Heunggongvirae</taxon>
        <taxon>Uroviricota</taxon>
        <taxon>Caudoviricetes</taxon>
    </lineage>
</organism>
<dbReference type="EMBL" id="BK032628">
    <property type="protein sequence ID" value="DAF51991.1"/>
    <property type="molecule type" value="Genomic_DNA"/>
</dbReference>